<dbReference type="AlphaFoldDB" id="A0A814LGH6"/>
<sequence length="162" mass="19677">MMNNYNLTYRIIDTLKRFESNDKDSQSCQTYLINDEKDKNKTKYILRLIDLENLTNLTEFIKDISWYKQLNHFNLMSLKKMLYAKIQDSQLILLDQAQLTEEIMTLNDSSSNSLYIEEIKKRRYTKEFHLFIKSCVSTRFQLRLNHNQYLLYNDMIKLLEIY</sequence>
<evidence type="ECO:0000313" key="2">
    <source>
        <dbReference type="EMBL" id="CAF4203782.1"/>
    </source>
</evidence>
<dbReference type="EMBL" id="CAJNOU010000677">
    <property type="protein sequence ID" value="CAF1063018.1"/>
    <property type="molecule type" value="Genomic_DNA"/>
</dbReference>
<accession>A0A814LGH6</accession>
<name>A0A814LGH6_9BILA</name>
<reference evidence="1" key="1">
    <citation type="submission" date="2021-02" db="EMBL/GenBank/DDBJ databases">
        <authorList>
            <person name="Nowell W R."/>
        </authorList>
    </citation>
    <scope>NUCLEOTIDE SEQUENCE</scope>
</reference>
<gene>
    <name evidence="2" type="ORF">FNK824_LOCUS36397</name>
    <name evidence="1" type="ORF">SEV965_LOCUS13948</name>
</gene>
<dbReference type="Proteomes" id="UP000663889">
    <property type="component" value="Unassembled WGS sequence"/>
</dbReference>
<evidence type="ECO:0000313" key="3">
    <source>
        <dbReference type="Proteomes" id="UP000663889"/>
    </source>
</evidence>
<evidence type="ECO:0000313" key="1">
    <source>
        <dbReference type="EMBL" id="CAF1063018.1"/>
    </source>
</evidence>
<protein>
    <submittedName>
        <fullName evidence="1">Uncharacterized protein</fullName>
    </submittedName>
</protein>
<dbReference type="EMBL" id="CAJOBE010016771">
    <property type="protein sequence ID" value="CAF4203782.1"/>
    <property type="molecule type" value="Genomic_DNA"/>
</dbReference>
<proteinExistence type="predicted"/>
<dbReference type="Proteomes" id="UP000663874">
    <property type="component" value="Unassembled WGS sequence"/>
</dbReference>
<organism evidence="1 3">
    <name type="scientific">Rotaria sordida</name>
    <dbReference type="NCBI Taxonomy" id="392033"/>
    <lineage>
        <taxon>Eukaryota</taxon>
        <taxon>Metazoa</taxon>
        <taxon>Spiralia</taxon>
        <taxon>Gnathifera</taxon>
        <taxon>Rotifera</taxon>
        <taxon>Eurotatoria</taxon>
        <taxon>Bdelloidea</taxon>
        <taxon>Philodinida</taxon>
        <taxon>Philodinidae</taxon>
        <taxon>Rotaria</taxon>
    </lineage>
</organism>
<comment type="caution">
    <text evidence="1">The sequence shown here is derived from an EMBL/GenBank/DDBJ whole genome shotgun (WGS) entry which is preliminary data.</text>
</comment>